<name>A0ABY2GY74_9HYPO</name>
<dbReference type="Proteomes" id="UP001642720">
    <property type="component" value="Unassembled WGS sequence"/>
</dbReference>
<sequence>MVRVQTRNRAAAQSTDGVESDGHHQRNKGQQRSPLERPQIRLVAYHTASKPRGVLSTPRSRVDALAAGLGLVERSLMQVSAQ</sequence>
<evidence type="ECO:0000256" key="1">
    <source>
        <dbReference type="SAM" id="MobiDB-lite"/>
    </source>
</evidence>
<dbReference type="GeneID" id="300578832"/>
<keyword evidence="3" id="KW-1185">Reference proteome</keyword>
<organism evidence="2 3">
    <name type="scientific">Trichoderma ghanense</name>
    <dbReference type="NCBI Taxonomy" id="65468"/>
    <lineage>
        <taxon>Eukaryota</taxon>
        <taxon>Fungi</taxon>
        <taxon>Dikarya</taxon>
        <taxon>Ascomycota</taxon>
        <taxon>Pezizomycotina</taxon>
        <taxon>Sordariomycetes</taxon>
        <taxon>Hypocreomycetidae</taxon>
        <taxon>Hypocreales</taxon>
        <taxon>Hypocreaceae</taxon>
        <taxon>Trichoderma</taxon>
    </lineage>
</organism>
<protein>
    <submittedName>
        <fullName evidence="2">Uncharacterized protein</fullName>
    </submittedName>
</protein>
<dbReference type="EMBL" id="PPTA01000010">
    <property type="protein sequence ID" value="TFB00918.1"/>
    <property type="molecule type" value="Genomic_DNA"/>
</dbReference>
<feature type="compositionally biased region" description="Polar residues" evidence="1">
    <location>
        <begin position="1"/>
        <end position="17"/>
    </location>
</feature>
<accession>A0ABY2GY74</accession>
<gene>
    <name evidence="2" type="ORF">CCMA1212_007209</name>
</gene>
<proteinExistence type="predicted"/>
<reference evidence="2 3" key="1">
    <citation type="submission" date="2018-01" db="EMBL/GenBank/DDBJ databases">
        <title>Genome characterization of the sugarcane-associated fungus Trichoderma ghanense CCMA-1212 and their application in lignocelulose bioconversion.</title>
        <authorList>
            <person name="Steindorff A.S."/>
            <person name="Mendes T.D."/>
            <person name="Vilela E.S.D."/>
            <person name="Rodrigues D.S."/>
            <person name="Formighieri E.F."/>
            <person name="Melo I.S."/>
            <person name="Favaro L.C.L."/>
        </authorList>
    </citation>
    <scope>NUCLEOTIDE SEQUENCE [LARGE SCALE GENOMIC DNA]</scope>
    <source>
        <strain evidence="2 3">CCMA-1212</strain>
    </source>
</reference>
<dbReference type="RefSeq" id="XP_073557119.1">
    <property type="nucleotide sequence ID" value="XM_073704382.1"/>
</dbReference>
<evidence type="ECO:0000313" key="3">
    <source>
        <dbReference type="Proteomes" id="UP001642720"/>
    </source>
</evidence>
<evidence type="ECO:0000313" key="2">
    <source>
        <dbReference type="EMBL" id="TFB00918.1"/>
    </source>
</evidence>
<comment type="caution">
    <text evidence="2">The sequence shown here is derived from an EMBL/GenBank/DDBJ whole genome shotgun (WGS) entry which is preliminary data.</text>
</comment>
<feature type="region of interest" description="Disordered" evidence="1">
    <location>
        <begin position="1"/>
        <end position="40"/>
    </location>
</feature>